<dbReference type="PANTHER" id="PTHR30404">
    <property type="entry name" value="N-ACETYLMURAMOYL-L-ALANINE AMIDASE"/>
    <property type="match status" value="1"/>
</dbReference>
<dbReference type="GO" id="GO:0009253">
    <property type="term" value="P:peptidoglycan catabolic process"/>
    <property type="evidence" value="ECO:0007669"/>
    <property type="project" value="InterPro"/>
</dbReference>
<feature type="domain" description="MurNAc-LAA" evidence="4">
    <location>
        <begin position="242"/>
        <end position="396"/>
    </location>
</feature>
<organism evidence="5 6">
    <name type="scientific">Bartonella apis</name>
    <dbReference type="NCBI Taxonomy" id="1686310"/>
    <lineage>
        <taxon>Bacteria</taxon>
        <taxon>Pseudomonadati</taxon>
        <taxon>Pseudomonadota</taxon>
        <taxon>Alphaproteobacteria</taxon>
        <taxon>Hyphomicrobiales</taxon>
        <taxon>Bartonellaceae</taxon>
        <taxon>Bartonella</taxon>
    </lineage>
</organism>
<dbReference type="Pfam" id="PF11741">
    <property type="entry name" value="AMIN"/>
    <property type="match status" value="1"/>
</dbReference>
<evidence type="ECO:0000313" key="5">
    <source>
        <dbReference type="EMBL" id="OLY42902.1"/>
    </source>
</evidence>
<dbReference type="OrthoDB" id="9806267at2"/>
<evidence type="ECO:0000256" key="1">
    <source>
        <dbReference type="ARBA" id="ARBA00001561"/>
    </source>
</evidence>
<dbReference type="EMBL" id="LXYT01000003">
    <property type="protein sequence ID" value="OLY42902.1"/>
    <property type="molecule type" value="Genomic_DNA"/>
</dbReference>
<evidence type="ECO:0000313" key="6">
    <source>
        <dbReference type="Proteomes" id="UP000187344"/>
    </source>
</evidence>
<sequence length="411" mass="45686">MNQQRQNIWFIAAIRNTRWIVFLVSLFMCISGFVASHVEAAGTLELINIRAIGDNTRTRLVAVFSANPAYSIQFLNRPYRLVINLPSVDFSSQKQQPQTFGMVSDLRYGTSGPGSSRIILTAKVPFSIEKNNVEQLDSGLWQLVIDLTKDNEQNFKKTINNQNVDNTRKTDTKPIAPKPFRVVIDAGHGGIDSGAESISGVFEKNVTLAFARSLRDELEKNVNLEVFLTRDSDVFLRLNERVQKARGYGADLFISIHADTINMAAMRGATVYTISDQASDDLAKALADRENKADLVDGLPPDESPEVTDILIDLARRETLSFSVNFADRVISSLLQGDINLIKNPHRYAGFQVLKAPDIPSVLIEIGYLSNKEDERLVTDPLWRKKAAVAISNAVQQFAKYRNGSGSNPQP</sequence>
<reference evidence="5 6" key="1">
    <citation type="submission" date="2016-12" db="EMBL/GenBank/DDBJ databases">
        <title>Comparative genomics of Bartonella apis.</title>
        <authorList>
            <person name="Engel P."/>
        </authorList>
    </citation>
    <scope>NUCLEOTIDE SEQUENCE [LARGE SCALE GENOMIC DNA]</scope>
    <source>
        <strain evidence="5 6">PEB0149</strain>
    </source>
</reference>
<dbReference type="CDD" id="cd02696">
    <property type="entry name" value="MurNAc-LAA"/>
    <property type="match status" value="1"/>
</dbReference>
<evidence type="ECO:0000259" key="4">
    <source>
        <dbReference type="SMART" id="SM00646"/>
    </source>
</evidence>
<name>A0A1R0F7K3_9HYPH</name>
<accession>A0A1R0F7K3</accession>
<keyword evidence="3 5" id="KW-0378">Hydrolase</keyword>
<protein>
    <recommendedName>
        <fullName evidence="2">N-acetylmuramoyl-L-alanine amidase</fullName>
        <ecNumber evidence="2">3.5.1.28</ecNumber>
    </recommendedName>
</protein>
<dbReference type="EC" id="3.5.1.28" evidence="2"/>
<dbReference type="InterPro" id="IPR002508">
    <property type="entry name" value="MurNAc-LAA_cat"/>
</dbReference>
<dbReference type="SUPFAM" id="SSF53187">
    <property type="entry name" value="Zn-dependent exopeptidases"/>
    <property type="match status" value="1"/>
</dbReference>
<dbReference type="AlphaFoldDB" id="A0A1R0F7K3"/>
<evidence type="ECO:0000256" key="2">
    <source>
        <dbReference type="ARBA" id="ARBA00011901"/>
    </source>
</evidence>
<comment type="caution">
    <text evidence="5">The sequence shown here is derived from an EMBL/GenBank/DDBJ whole genome shotgun (WGS) entry which is preliminary data.</text>
</comment>
<dbReference type="PANTHER" id="PTHR30404:SF0">
    <property type="entry name" value="N-ACETYLMURAMOYL-L-ALANINE AMIDASE AMIC"/>
    <property type="match status" value="1"/>
</dbReference>
<evidence type="ECO:0000256" key="3">
    <source>
        <dbReference type="ARBA" id="ARBA00022801"/>
    </source>
</evidence>
<dbReference type="InterPro" id="IPR050695">
    <property type="entry name" value="N-acetylmuramoyl_amidase_3"/>
</dbReference>
<dbReference type="Pfam" id="PF01520">
    <property type="entry name" value="Amidase_3"/>
    <property type="match status" value="1"/>
</dbReference>
<dbReference type="GO" id="GO:0030288">
    <property type="term" value="C:outer membrane-bounded periplasmic space"/>
    <property type="evidence" value="ECO:0007669"/>
    <property type="project" value="TreeGrafter"/>
</dbReference>
<dbReference type="SMART" id="SM00646">
    <property type="entry name" value="Ami_3"/>
    <property type="match status" value="1"/>
</dbReference>
<keyword evidence="6" id="KW-1185">Reference proteome</keyword>
<dbReference type="GO" id="GO:0008745">
    <property type="term" value="F:N-acetylmuramoyl-L-alanine amidase activity"/>
    <property type="evidence" value="ECO:0007669"/>
    <property type="project" value="UniProtKB-EC"/>
</dbReference>
<proteinExistence type="predicted"/>
<dbReference type="Gene3D" id="2.60.40.3500">
    <property type="match status" value="1"/>
</dbReference>
<dbReference type="InterPro" id="IPR021731">
    <property type="entry name" value="AMIN_dom"/>
</dbReference>
<dbReference type="Proteomes" id="UP000187344">
    <property type="component" value="Unassembled WGS sequence"/>
</dbReference>
<dbReference type="Gene3D" id="3.40.630.40">
    <property type="entry name" value="Zn-dependent exopeptidases"/>
    <property type="match status" value="1"/>
</dbReference>
<gene>
    <name evidence="5" type="ORF">PEB0149_003170</name>
</gene>
<comment type="catalytic activity">
    <reaction evidence="1">
        <text>Hydrolyzes the link between N-acetylmuramoyl residues and L-amino acid residues in certain cell-wall glycopeptides.</text>
        <dbReference type="EC" id="3.5.1.28"/>
    </reaction>
</comment>
<dbReference type="RefSeq" id="WP_075870737.1">
    <property type="nucleotide sequence ID" value="NZ_CALYQA010000003.1"/>
</dbReference>